<protein>
    <submittedName>
        <fullName evidence="2">HEXXH motif domain-containing protein</fullName>
    </submittedName>
</protein>
<keyword evidence="3" id="KW-1185">Reference proteome</keyword>
<accession>A0ABW8LZG3</accession>
<evidence type="ECO:0000313" key="3">
    <source>
        <dbReference type="Proteomes" id="UP001620295"/>
    </source>
</evidence>
<sequence length="660" mass="70634">MTPVGSGGEDPFQRHRPPTSARAPRHGLPPRHFDALAAGGGGAAVIAHLWDAERSHRLLLLGLLMTMAADRSDAIGPLEHLDRAWELLSEAERLSRAVTDDLLLLPETGVWLQHTLRRLREDGVSPDEDQPLWVDTGQLHLIAAASAIRTGLSFSLRLPSRSGTVWLPSLGRATLPGSAGSGPVQADFDGAALTLRHGGETLHVALPCRQAAPGWQPPTTFVLELPEGPKEIHLSDLGPYRIFPAESVAEPSPSPGEQADRWGELLRHAWPLLRRADPQAAEDVAACLRSIEPLPASTPFRWHSATMGGGMGGLAASEPTAVEPAAAAQFAAILTHEIQHSKLSALMHMYSLHTQENRPRLYAPWRDDPRPLNGMLHGVYAFSAVARFWRGYVLSGGAPPDEAALAQFEFALRREQLLRVLPPLGKDRELTRLGRRFLGQLAETVSDWADASVPKALVGEAERVAEDHAVSWRLHHLAPDPSLVAELVEHWITGGHTGRPFPRGIPLQGCPVPRLVPDPTARNLDARAVLTRMRLMEPALAKLRADPERLAATVEGARPADLLLVAGDATVARELYAREISAGPGPAPGGGAVFHSTAGAWAGLRLALDSSGGHRAAGLALLRCPELVRAVHRAIGETTGEPVDPVAVAAWVGRAAAAPA</sequence>
<comment type="caution">
    <text evidence="2">The sequence shown here is derived from an EMBL/GenBank/DDBJ whole genome shotgun (WGS) entry which is preliminary data.</text>
</comment>
<proteinExistence type="predicted"/>
<gene>
    <name evidence="2" type="ORF">ACI2L5_41240</name>
</gene>
<reference evidence="2 3" key="1">
    <citation type="submission" date="2024-11" db="EMBL/GenBank/DDBJ databases">
        <title>The Natural Products Discovery Center: Release of the First 8490 Sequenced Strains for Exploring Actinobacteria Biosynthetic Diversity.</title>
        <authorList>
            <person name="Kalkreuter E."/>
            <person name="Kautsar S.A."/>
            <person name="Yang D."/>
            <person name="Bader C.D."/>
            <person name="Teijaro C.N."/>
            <person name="Fluegel L."/>
            <person name="Davis C.M."/>
            <person name="Simpson J.R."/>
            <person name="Lauterbach L."/>
            <person name="Steele A.D."/>
            <person name="Gui C."/>
            <person name="Meng S."/>
            <person name="Li G."/>
            <person name="Viehrig K."/>
            <person name="Ye F."/>
            <person name="Su P."/>
            <person name="Kiefer A.F."/>
            <person name="Nichols A."/>
            <person name="Cepeda A.J."/>
            <person name="Yan W."/>
            <person name="Fan B."/>
            <person name="Jiang Y."/>
            <person name="Adhikari A."/>
            <person name="Zheng C.-J."/>
            <person name="Schuster L."/>
            <person name="Cowan T.M."/>
            <person name="Smanski M.J."/>
            <person name="Chevrette M.G."/>
            <person name="De Carvalho L.P.S."/>
            <person name="Shen B."/>
        </authorList>
    </citation>
    <scope>NUCLEOTIDE SEQUENCE [LARGE SCALE GENOMIC DNA]</scope>
    <source>
        <strain evidence="2 3">NPDC020863</strain>
    </source>
</reference>
<dbReference type="NCBIfam" id="TIGR04267">
    <property type="entry name" value="mod_HExxH"/>
    <property type="match status" value="1"/>
</dbReference>
<name>A0ABW8LZG3_9ACTN</name>
<dbReference type="Proteomes" id="UP001620295">
    <property type="component" value="Unassembled WGS sequence"/>
</dbReference>
<evidence type="ECO:0000313" key="2">
    <source>
        <dbReference type="EMBL" id="MFK4271302.1"/>
    </source>
</evidence>
<dbReference type="RefSeq" id="WP_404748348.1">
    <property type="nucleotide sequence ID" value="NZ_JBJDQH010000017.1"/>
</dbReference>
<feature type="region of interest" description="Disordered" evidence="1">
    <location>
        <begin position="1"/>
        <end position="29"/>
    </location>
</feature>
<dbReference type="InterPro" id="IPR026337">
    <property type="entry name" value="AKG_HExxH"/>
</dbReference>
<dbReference type="EMBL" id="JBJDQH010000017">
    <property type="protein sequence ID" value="MFK4271302.1"/>
    <property type="molecule type" value="Genomic_DNA"/>
</dbReference>
<evidence type="ECO:0000256" key="1">
    <source>
        <dbReference type="SAM" id="MobiDB-lite"/>
    </source>
</evidence>
<organism evidence="2 3">
    <name type="scientific">Streptomyces milbemycinicus</name>
    <dbReference type="NCBI Taxonomy" id="476552"/>
    <lineage>
        <taxon>Bacteria</taxon>
        <taxon>Bacillati</taxon>
        <taxon>Actinomycetota</taxon>
        <taxon>Actinomycetes</taxon>
        <taxon>Kitasatosporales</taxon>
        <taxon>Streptomycetaceae</taxon>
        <taxon>Streptomyces</taxon>
    </lineage>
</organism>